<sequence>MPNSADESQPSENNHALLAVGYSDKSQSFIVRNSWGEDWGDKGYCYIPYNYVTNIDYCFDVWTVRQLATDDYGQDHWDNTDSVDYQQSKNSDDENNNDDNHVIQNIDEDDDKDVAAK</sequence>
<dbReference type="Pfam" id="PF00112">
    <property type="entry name" value="Peptidase_C1"/>
    <property type="match status" value="1"/>
</dbReference>
<protein>
    <recommendedName>
        <fullName evidence="2">Peptidase C1A papain C-terminal domain-containing protein</fullName>
    </recommendedName>
</protein>
<dbReference type="EMBL" id="CAJOBI010166189">
    <property type="protein sequence ID" value="CAF4870641.1"/>
    <property type="molecule type" value="Genomic_DNA"/>
</dbReference>
<dbReference type="EMBL" id="CAJOBJ010166794">
    <property type="protein sequence ID" value="CAF4867482.1"/>
    <property type="molecule type" value="Genomic_DNA"/>
</dbReference>
<dbReference type="Gene3D" id="3.90.70.10">
    <property type="entry name" value="Cysteine proteinases"/>
    <property type="match status" value="1"/>
</dbReference>
<dbReference type="PROSITE" id="PS00639">
    <property type="entry name" value="THIOL_PROTEASE_HIS"/>
    <property type="match status" value="1"/>
</dbReference>
<evidence type="ECO:0000256" key="1">
    <source>
        <dbReference type="SAM" id="MobiDB-lite"/>
    </source>
</evidence>
<comment type="caution">
    <text evidence="3">The sequence shown here is derived from an EMBL/GenBank/DDBJ whole genome shotgun (WGS) entry which is preliminary data.</text>
</comment>
<dbReference type="AlphaFoldDB" id="A0A8S3C6X4"/>
<dbReference type="Proteomes" id="UP000681720">
    <property type="component" value="Unassembled WGS sequence"/>
</dbReference>
<dbReference type="InterPro" id="IPR000668">
    <property type="entry name" value="Peptidase_C1A_C"/>
</dbReference>
<feature type="compositionally biased region" description="Acidic residues" evidence="1">
    <location>
        <begin position="106"/>
        <end position="117"/>
    </location>
</feature>
<feature type="region of interest" description="Disordered" evidence="1">
    <location>
        <begin position="73"/>
        <end position="117"/>
    </location>
</feature>
<organism evidence="3 5">
    <name type="scientific">Rotaria magnacalcarata</name>
    <dbReference type="NCBI Taxonomy" id="392030"/>
    <lineage>
        <taxon>Eukaryota</taxon>
        <taxon>Metazoa</taxon>
        <taxon>Spiralia</taxon>
        <taxon>Gnathifera</taxon>
        <taxon>Rotifera</taxon>
        <taxon>Eurotatoria</taxon>
        <taxon>Bdelloidea</taxon>
        <taxon>Philodinida</taxon>
        <taxon>Philodinidae</taxon>
        <taxon>Rotaria</taxon>
    </lineage>
</organism>
<feature type="domain" description="Peptidase C1A papain C-terminal" evidence="2">
    <location>
        <begin position="9"/>
        <end position="50"/>
    </location>
</feature>
<gene>
    <name evidence="3" type="ORF">GIL414_LOCUS50206</name>
    <name evidence="4" type="ORF">SMN809_LOCUS50325</name>
</gene>
<dbReference type="SUPFAM" id="SSF54001">
    <property type="entry name" value="Cysteine proteinases"/>
    <property type="match status" value="1"/>
</dbReference>
<feature type="compositionally biased region" description="Polar residues" evidence="1">
    <location>
        <begin position="80"/>
        <end position="89"/>
    </location>
</feature>
<dbReference type="GO" id="GO:0006508">
    <property type="term" value="P:proteolysis"/>
    <property type="evidence" value="ECO:0007669"/>
    <property type="project" value="InterPro"/>
</dbReference>
<dbReference type="GO" id="GO:0008234">
    <property type="term" value="F:cysteine-type peptidase activity"/>
    <property type="evidence" value="ECO:0007669"/>
    <property type="project" value="InterPro"/>
</dbReference>
<accession>A0A8S3C6X4</accession>
<dbReference type="InterPro" id="IPR038765">
    <property type="entry name" value="Papain-like_cys_pep_sf"/>
</dbReference>
<reference evidence="3" key="1">
    <citation type="submission" date="2021-02" db="EMBL/GenBank/DDBJ databases">
        <authorList>
            <person name="Nowell W R."/>
        </authorList>
    </citation>
    <scope>NUCLEOTIDE SEQUENCE</scope>
</reference>
<name>A0A8S3C6X4_9BILA</name>
<evidence type="ECO:0000259" key="2">
    <source>
        <dbReference type="Pfam" id="PF00112"/>
    </source>
</evidence>
<proteinExistence type="predicted"/>
<dbReference type="InterPro" id="IPR025660">
    <property type="entry name" value="Pept_his_AS"/>
</dbReference>
<evidence type="ECO:0000313" key="3">
    <source>
        <dbReference type="EMBL" id="CAF4867482.1"/>
    </source>
</evidence>
<evidence type="ECO:0000313" key="4">
    <source>
        <dbReference type="EMBL" id="CAF4870641.1"/>
    </source>
</evidence>
<dbReference type="Proteomes" id="UP000676336">
    <property type="component" value="Unassembled WGS sequence"/>
</dbReference>
<evidence type="ECO:0000313" key="5">
    <source>
        <dbReference type="Proteomes" id="UP000681720"/>
    </source>
</evidence>